<evidence type="ECO:0000313" key="1">
    <source>
        <dbReference type="EMBL" id="HHS52338.1"/>
    </source>
</evidence>
<gene>
    <name evidence="1" type="ORF">ENW73_05670</name>
</gene>
<sequence length="99" mass="11537">MNMLILAKVKFDLRDPDEIYFAQREIDALLDTKTKFIKTIATLIKDKPFNLLDEEVIHLITRLVYMGEGQGFLADIPLTNITSVVKRPTFLENYMQFLK</sequence>
<proteinExistence type="predicted"/>
<protein>
    <submittedName>
        <fullName evidence="1">Uncharacterized protein</fullName>
    </submittedName>
</protein>
<name>A0A7C6EAN5_UNCW3</name>
<dbReference type="AlphaFoldDB" id="A0A7C6EAN5"/>
<organism evidence="1">
    <name type="scientific">candidate division WOR-3 bacterium</name>
    <dbReference type="NCBI Taxonomy" id="2052148"/>
    <lineage>
        <taxon>Bacteria</taxon>
        <taxon>Bacteria division WOR-3</taxon>
    </lineage>
</organism>
<reference evidence="1" key="1">
    <citation type="journal article" date="2020" name="mSystems">
        <title>Genome- and Community-Level Interaction Insights into Carbon Utilization and Element Cycling Functions of Hydrothermarchaeota in Hydrothermal Sediment.</title>
        <authorList>
            <person name="Zhou Z."/>
            <person name="Liu Y."/>
            <person name="Xu W."/>
            <person name="Pan J."/>
            <person name="Luo Z.H."/>
            <person name="Li M."/>
        </authorList>
    </citation>
    <scope>NUCLEOTIDE SEQUENCE [LARGE SCALE GENOMIC DNA]</scope>
    <source>
        <strain evidence="1">SpSt-876</strain>
    </source>
</reference>
<accession>A0A7C6EAN5</accession>
<comment type="caution">
    <text evidence="1">The sequence shown here is derived from an EMBL/GenBank/DDBJ whole genome shotgun (WGS) entry which is preliminary data.</text>
</comment>
<dbReference type="EMBL" id="DTLI01000139">
    <property type="protein sequence ID" value="HHS52338.1"/>
    <property type="molecule type" value="Genomic_DNA"/>
</dbReference>